<name>D9WAA0_9ACTN</name>
<dbReference type="AlphaFoldDB" id="D9WAA0"/>
<evidence type="ECO:0000313" key="2">
    <source>
        <dbReference type="EMBL" id="EFL24896.1"/>
    </source>
</evidence>
<organism evidence="2 3">
    <name type="scientific">Streptomyces himastatinicus ATCC 53653</name>
    <dbReference type="NCBI Taxonomy" id="457427"/>
    <lineage>
        <taxon>Bacteria</taxon>
        <taxon>Bacillati</taxon>
        <taxon>Actinomycetota</taxon>
        <taxon>Actinomycetes</taxon>
        <taxon>Kitasatosporales</taxon>
        <taxon>Streptomycetaceae</taxon>
        <taxon>Streptomyces</taxon>
        <taxon>Streptomyces violaceusniger group</taxon>
    </lineage>
</organism>
<dbReference type="HOGENOM" id="CLU_2411925_0_0_11"/>
<evidence type="ECO:0000313" key="3">
    <source>
        <dbReference type="Proteomes" id="UP000003963"/>
    </source>
</evidence>
<dbReference type="Proteomes" id="UP000003963">
    <property type="component" value="Unassembled WGS sequence"/>
</dbReference>
<reference evidence="2 3" key="1">
    <citation type="submission" date="2009-02" db="EMBL/GenBank/DDBJ databases">
        <title>Annotation of Streptomyces hygroscopicus strain ATCC 53653.</title>
        <authorList>
            <consortium name="The Broad Institute Genome Sequencing Platform"/>
            <consortium name="Broad Institute Microbial Sequencing Center"/>
            <person name="Fischbach M."/>
            <person name="Godfrey P."/>
            <person name="Ward D."/>
            <person name="Young S."/>
            <person name="Zeng Q."/>
            <person name="Koehrsen M."/>
            <person name="Alvarado L."/>
            <person name="Berlin A.M."/>
            <person name="Bochicchio J."/>
            <person name="Borenstein D."/>
            <person name="Chapman S.B."/>
            <person name="Chen Z."/>
            <person name="Engels R."/>
            <person name="Freedman E."/>
            <person name="Gellesch M."/>
            <person name="Goldberg J."/>
            <person name="Griggs A."/>
            <person name="Gujja S."/>
            <person name="Heilman E.R."/>
            <person name="Heiman D.I."/>
            <person name="Hepburn T.A."/>
            <person name="Howarth C."/>
            <person name="Jen D."/>
            <person name="Larson L."/>
            <person name="Lewis B."/>
            <person name="Mehta T."/>
            <person name="Park D."/>
            <person name="Pearson M."/>
            <person name="Richards J."/>
            <person name="Roberts A."/>
            <person name="Saif S."/>
            <person name="Shea T.D."/>
            <person name="Shenoy N."/>
            <person name="Sisk P."/>
            <person name="Stolte C."/>
            <person name="Sykes S.N."/>
            <person name="Thomson T."/>
            <person name="Walk T."/>
            <person name="White J."/>
            <person name="Yandava C."/>
            <person name="Straight P."/>
            <person name="Clardy J."/>
            <person name="Hung D."/>
            <person name="Kolter R."/>
            <person name="Mekalanos J."/>
            <person name="Walker S."/>
            <person name="Walsh C.T."/>
            <person name="Wieland-Brown L.C."/>
            <person name="Haas B."/>
            <person name="Nusbaum C."/>
            <person name="Birren B."/>
        </authorList>
    </citation>
    <scope>NUCLEOTIDE SEQUENCE [LARGE SCALE GENOMIC DNA]</scope>
    <source>
        <strain evidence="2 3">ATCC 53653</strain>
    </source>
</reference>
<dbReference type="EMBL" id="GG657754">
    <property type="protein sequence ID" value="EFL24896.1"/>
    <property type="molecule type" value="Genomic_DNA"/>
</dbReference>
<gene>
    <name evidence="2" type="ORF">SSOG_04610</name>
</gene>
<evidence type="ECO:0000259" key="1">
    <source>
        <dbReference type="Pfam" id="PF13625"/>
    </source>
</evidence>
<accession>D9WAA0</accession>
<dbReference type="Pfam" id="PF13625">
    <property type="entry name" value="Helicase_C_3"/>
    <property type="match status" value="1"/>
</dbReference>
<keyword evidence="3" id="KW-1185">Reference proteome</keyword>
<dbReference type="STRING" id="457427.SSOG_04610"/>
<dbReference type="InterPro" id="IPR032830">
    <property type="entry name" value="XPB/Ssl2_N"/>
</dbReference>
<feature type="domain" description="Helicase XPB/Ssl2 N-terminal" evidence="1">
    <location>
        <begin position="8"/>
        <end position="82"/>
    </location>
</feature>
<protein>
    <recommendedName>
        <fullName evidence="1">Helicase XPB/Ssl2 N-terminal domain-containing protein</fullName>
    </recommendedName>
</protein>
<proteinExistence type="predicted"/>
<dbReference type="RefSeq" id="WP_009716701.1">
    <property type="nucleotide sequence ID" value="NZ_GG657754.1"/>
</dbReference>
<sequence>MPLLQRGTPSARLASLLGSVADRETGGTAWVWRFSAGSLRRALDTGRIPDDIATGLAAVAARPLPQALSYLIADTARGRGRVPSARPCRRCR</sequence>